<proteinExistence type="predicted"/>
<protein>
    <submittedName>
        <fullName evidence="1">Uncharacterized protein</fullName>
    </submittedName>
</protein>
<dbReference type="EMBL" id="QDEB01075283">
    <property type="protein sequence ID" value="RZC34960.1"/>
    <property type="molecule type" value="Genomic_DNA"/>
</dbReference>
<comment type="caution">
    <text evidence="1">The sequence shown here is derived from an EMBL/GenBank/DDBJ whole genome shotgun (WGS) entry which is preliminary data.</text>
</comment>
<name>A0A482VQK7_ASBVE</name>
<evidence type="ECO:0000313" key="2">
    <source>
        <dbReference type="Proteomes" id="UP000292052"/>
    </source>
</evidence>
<evidence type="ECO:0000313" key="1">
    <source>
        <dbReference type="EMBL" id="RZC34960.1"/>
    </source>
</evidence>
<dbReference type="AlphaFoldDB" id="A0A482VQK7"/>
<sequence length="68" mass="7928">MERLTMVSHDLFKRFEYELSCAIFFSAGELDCHPRNNGNKHNNAFSHLLWQKTDKSLLILIVIGQMDC</sequence>
<keyword evidence="2" id="KW-1185">Reference proteome</keyword>
<dbReference type="Proteomes" id="UP000292052">
    <property type="component" value="Unassembled WGS sequence"/>
</dbReference>
<reference evidence="1 2" key="1">
    <citation type="submission" date="2017-03" db="EMBL/GenBank/DDBJ databases">
        <title>Genome of the blue death feigning beetle - Asbolus verrucosus.</title>
        <authorList>
            <person name="Rider S.D."/>
        </authorList>
    </citation>
    <scope>NUCLEOTIDE SEQUENCE [LARGE SCALE GENOMIC DNA]</scope>
    <source>
        <strain evidence="1">Butters</strain>
        <tissue evidence="1">Head and leg muscle</tissue>
    </source>
</reference>
<accession>A0A482VQK7</accession>
<organism evidence="1 2">
    <name type="scientific">Asbolus verrucosus</name>
    <name type="common">Desert ironclad beetle</name>
    <dbReference type="NCBI Taxonomy" id="1661398"/>
    <lineage>
        <taxon>Eukaryota</taxon>
        <taxon>Metazoa</taxon>
        <taxon>Ecdysozoa</taxon>
        <taxon>Arthropoda</taxon>
        <taxon>Hexapoda</taxon>
        <taxon>Insecta</taxon>
        <taxon>Pterygota</taxon>
        <taxon>Neoptera</taxon>
        <taxon>Endopterygota</taxon>
        <taxon>Coleoptera</taxon>
        <taxon>Polyphaga</taxon>
        <taxon>Cucujiformia</taxon>
        <taxon>Tenebrionidae</taxon>
        <taxon>Pimeliinae</taxon>
        <taxon>Asbolus</taxon>
    </lineage>
</organism>
<feature type="non-terminal residue" evidence="1">
    <location>
        <position position="68"/>
    </location>
</feature>
<gene>
    <name evidence="1" type="ORF">BDFB_010562</name>
</gene>